<dbReference type="SUPFAM" id="SSF52058">
    <property type="entry name" value="L domain-like"/>
    <property type="match status" value="1"/>
</dbReference>
<name>A0A0A1U9K1_ENTIV</name>
<evidence type="ECO:0000256" key="1">
    <source>
        <dbReference type="SAM" id="SignalP"/>
    </source>
</evidence>
<evidence type="ECO:0000313" key="3">
    <source>
        <dbReference type="Proteomes" id="UP000014680"/>
    </source>
</evidence>
<organism evidence="2 3">
    <name type="scientific">Entamoeba invadens IP1</name>
    <dbReference type="NCBI Taxonomy" id="370355"/>
    <lineage>
        <taxon>Eukaryota</taxon>
        <taxon>Amoebozoa</taxon>
        <taxon>Evosea</taxon>
        <taxon>Archamoebae</taxon>
        <taxon>Mastigamoebida</taxon>
        <taxon>Entamoebidae</taxon>
        <taxon>Entamoeba</taxon>
    </lineage>
</organism>
<dbReference type="EMBL" id="KB206450">
    <property type="protein sequence ID" value="ELP91707.1"/>
    <property type="molecule type" value="Genomic_DNA"/>
</dbReference>
<dbReference type="InterPro" id="IPR053139">
    <property type="entry name" value="Surface_bspA-like"/>
</dbReference>
<sequence length="352" mass="37764">MMFLIPLLFVSSLADCSLFIDYSGCVKAEVTSKCSGAVIIPKEYTCIADYGFTNSQISQVTFQSNSAVTIGSSAFQQAPLRTITAPGGYASIGSYSFDSTFLSTFTLTSSTNYGINVFINCKSLVSVIIKDDMTIPKQMFAGCSKLNMIQGQNYITDIASGAFNGCTALTQFSFDNIKSVGSYAFALSGLHKITLNPTTKFGENAFEESKVASVNFNGADKVVPYMLRDTTQLSILSGLESIKYIQQHAFEGCSKLSSIHLYEGLSTLGEEVFSGSVKTIFYHGTTKPKCDENALSNKVVVYVSDNYMSTSFCTVTVTKAHCSNKEKINTTSGKCEPCSGTGSGNDGVTDSC</sequence>
<dbReference type="KEGG" id="eiv:EIN_519040"/>
<keyword evidence="1" id="KW-0732">Signal</keyword>
<dbReference type="GeneID" id="14890756"/>
<gene>
    <name evidence="2" type="ORF">EIN_519040</name>
</gene>
<dbReference type="RefSeq" id="XP_004258478.1">
    <property type="nucleotide sequence ID" value="XM_004258430.1"/>
</dbReference>
<accession>A0A0A1U9K1</accession>
<evidence type="ECO:0000313" key="2">
    <source>
        <dbReference type="EMBL" id="ELP91707.1"/>
    </source>
</evidence>
<protein>
    <recommendedName>
        <fullName evidence="4">Leucine rich repeat containing protein BspA family protein</fullName>
    </recommendedName>
</protein>
<proteinExistence type="predicted"/>
<dbReference type="PANTHER" id="PTHR45661:SF3">
    <property type="entry name" value="IG-LIKE DOMAIN-CONTAINING PROTEIN"/>
    <property type="match status" value="1"/>
</dbReference>
<evidence type="ECO:0008006" key="4">
    <source>
        <dbReference type="Google" id="ProtNLM"/>
    </source>
</evidence>
<dbReference type="PANTHER" id="PTHR45661">
    <property type="entry name" value="SURFACE ANTIGEN"/>
    <property type="match status" value="1"/>
</dbReference>
<dbReference type="VEuPathDB" id="AmoebaDB:EIN_519040"/>
<feature type="chain" id="PRO_5001991002" description="Leucine rich repeat containing protein BspA family protein" evidence="1">
    <location>
        <begin position="29"/>
        <end position="352"/>
    </location>
</feature>
<feature type="signal peptide" evidence="1">
    <location>
        <begin position="1"/>
        <end position="28"/>
    </location>
</feature>
<dbReference type="InterPro" id="IPR032675">
    <property type="entry name" value="LRR_dom_sf"/>
</dbReference>
<reference evidence="2 3" key="1">
    <citation type="submission" date="2012-10" db="EMBL/GenBank/DDBJ databases">
        <authorList>
            <person name="Zafar N."/>
            <person name="Inman J."/>
            <person name="Hall N."/>
            <person name="Lorenzi H."/>
            <person name="Caler E."/>
        </authorList>
    </citation>
    <scope>NUCLEOTIDE SEQUENCE [LARGE SCALE GENOMIC DNA]</scope>
    <source>
        <strain evidence="2 3">IP1</strain>
    </source>
</reference>
<dbReference type="Gene3D" id="3.80.10.10">
    <property type="entry name" value="Ribonuclease Inhibitor"/>
    <property type="match status" value="1"/>
</dbReference>
<dbReference type="Proteomes" id="UP000014680">
    <property type="component" value="Unassembled WGS sequence"/>
</dbReference>
<dbReference type="Pfam" id="PF13306">
    <property type="entry name" value="LRR_5"/>
    <property type="match status" value="2"/>
</dbReference>
<dbReference type="InterPro" id="IPR026906">
    <property type="entry name" value="LRR_5"/>
</dbReference>
<keyword evidence="3" id="KW-1185">Reference proteome</keyword>
<dbReference type="AlphaFoldDB" id="A0A0A1U9K1"/>